<dbReference type="KEGG" id="jda:BW727_100360"/>
<dbReference type="Gene3D" id="1.20.1090.10">
    <property type="entry name" value="Dehydroquinate synthase-like - alpha domain"/>
    <property type="match status" value="1"/>
</dbReference>
<evidence type="ECO:0000313" key="4">
    <source>
        <dbReference type="EMBL" id="AQS52753.1"/>
    </source>
</evidence>
<reference evidence="4 5" key="1">
    <citation type="journal article" date="2014" name="Int. J. Syst. Evol. Microbiol.">
        <title>Jeotgalibaca dankookensis gen. nov., sp. nov., a member of the family Carnobacteriaceae, isolated from seujeot (Korean traditional food).</title>
        <authorList>
            <person name="Lee D.G."/>
            <person name="Trujillo M.E."/>
            <person name="Kang H."/>
            <person name="Ahn T.Y."/>
        </authorList>
    </citation>
    <scope>NUCLEOTIDE SEQUENCE [LARGE SCALE GENOMIC DNA]</scope>
    <source>
        <strain evidence="4 5">EX-07</strain>
    </source>
</reference>
<evidence type="ECO:0000256" key="1">
    <source>
        <dbReference type="ARBA" id="ARBA00023002"/>
    </source>
</evidence>
<dbReference type="Proteomes" id="UP000188993">
    <property type="component" value="Chromosome"/>
</dbReference>
<dbReference type="Gene3D" id="3.40.50.1970">
    <property type="match status" value="1"/>
</dbReference>
<protein>
    <submittedName>
        <fullName evidence="4">Aldehyde-alcohol dehydrogenase</fullName>
    </submittedName>
</protein>
<dbReference type="PANTHER" id="PTHR11496">
    <property type="entry name" value="ALCOHOL DEHYDROGENASE"/>
    <property type="match status" value="1"/>
</dbReference>
<dbReference type="Pfam" id="PF00465">
    <property type="entry name" value="Fe-ADH"/>
    <property type="match status" value="1"/>
</dbReference>
<evidence type="ECO:0000259" key="2">
    <source>
        <dbReference type="Pfam" id="PF00465"/>
    </source>
</evidence>
<dbReference type="RefSeq" id="WP_062468406.1">
    <property type="nucleotide sequence ID" value="NZ_BBYN01000007.1"/>
</dbReference>
<name>A0A1S6IMH0_9LACT</name>
<keyword evidence="1" id="KW-0560">Oxidoreductase</keyword>
<dbReference type="GO" id="GO:0046872">
    <property type="term" value="F:metal ion binding"/>
    <property type="evidence" value="ECO:0007669"/>
    <property type="project" value="InterPro"/>
</dbReference>
<dbReference type="STRING" id="708126.BW727_100360"/>
<dbReference type="CDD" id="cd08180">
    <property type="entry name" value="PDD"/>
    <property type="match status" value="1"/>
</dbReference>
<dbReference type="InterPro" id="IPR018211">
    <property type="entry name" value="ADH_Fe_CS"/>
</dbReference>
<dbReference type="InterPro" id="IPR001670">
    <property type="entry name" value="ADH_Fe/GldA"/>
</dbReference>
<dbReference type="OrthoDB" id="9815791at2"/>
<dbReference type="GO" id="GO:0004022">
    <property type="term" value="F:alcohol dehydrogenase (NAD+) activity"/>
    <property type="evidence" value="ECO:0007669"/>
    <property type="project" value="UniProtKB-ARBA"/>
</dbReference>
<dbReference type="PROSITE" id="PS00913">
    <property type="entry name" value="ADH_IRON_1"/>
    <property type="match status" value="1"/>
</dbReference>
<dbReference type="Pfam" id="PF25137">
    <property type="entry name" value="ADH_Fe_C"/>
    <property type="match status" value="1"/>
</dbReference>
<dbReference type="PANTHER" id="PTHR11496:SF83">
    <property type="entry name" value="HYDROXYACID-OXOACID TRANSHYDROGENASE, MITOCHONDRIAL"/>
    <property type="match status" value="1"/>
</dbReference>
<dbReference type="EMBL" id="CP019728">
    <property type="protein sequence ID" value="AQS52753.1"/>
    <property type="molecule type" value="Genomic_DNA"/>
</dbReference>
<dbReference type="AlphaFoldDB" id="A0A1S6IMH0"/>
<sequence>MNKIRFGTTLYTGENSLERLSQFENERVLIVTDQFIAKSEILERVINHFSSSVETMLFSEVVPDPPIDTIVLGLEKTKHYHPTMLLALGGGSAIDAAKAMLYFGLQSKIFEKMPFIVIPTTSGTGSEVTNFSIITDAEKSVKYPLISDDILPSEAILDVSLVMGLPPLQTADTGIDVLTHALEAYVSTQANEVSDMFAEKAIVYVFEYLEKAYKDGGNQQAREKIHIASTMAGMAFNQVSLGLNHGIAHAAGARFHIPHGRLNGILLPHVIRYNSGMTEKNPQIFNETAKRYTKVAKKLGLSAGTPRMGVRSLTNAIISLQKRMDMPNSFSEWGIDEKTFEEHKRNIARDALKDRCTITNPVRVEQEGVLFILEQAF</sequence>
<dbReference type="SUPFAM" id="SSF56796">
    <property type="entry name" value="Dehydroquinate synthase-like"/>
    <property type="match status" value="1"/>
</dbReference>
<organism evidence="4 5">
    <name type="scientific">Jeotgalibaca dankookensis</name>
    <dbReference type="NCBI Taxonomy" id="708126"/>
    <lineage>
        <taxon>Bacteria</taxon>
        <taxon>Bacillati</taxon>
        <taxon>Bacillota</taxon>
        <taxon>Bacilli</taxon>
        <taxon>Lactobacillales</taxon>
        <taxon>Carnobacteriaceae</taxon>
        <taxon>Jeotgalibaca</taxon>
    </lineage>
</organism>
<dbReference type="FunFam" id="3.40.50.1970:FF:000003">
    <property type="entry name" value="Alcohol dehydrogenase, iron-containing"/>
    <property type="match status" value="1"/>
</dbReference>
<evidence type="ECO:0000313" key="5">
    <source>
        <dbReference type="Proteomes" id="UP000188993"/>
    </source>
</evidence>
<gene>
    <name evidence="4" type="primary">adhE_1</name>
    <name evidence="4" type="ORF">BW727_100360</name>
</gene>
<keyword evidence="5" id="KW-1185">Reference proteome</keyword>
<dbReference type="FunFam" id="1.20.1090.10:FF:000001">
    <property type="entry name" value="Aldehyde-alcohol dehydrogenase"/>
    <property type="match status" value="1"/>
</dbReference>
<feature type="domain" description="Fe-containing alcohol dehydrogenase-like C-terminal" evidence="3">
    <location>
        <begin position="170"/>
        <end position="377"/>
    </location>
</feature>
<dbReference type="InterPro" id="IPR039697">
    <property type="entry name" value="Alcohol_dehydrogenase_Fe"/>
</dbReference>
<evidence type="ECO:0000259" key="3">
    <source>
        <dbReference type="Pfam" id="PF25137"/>
    </source>
</evidence>
<dbReference type="InterPro" id="IPR056798">
    <property type="entry name" value="ADH_Fe_C"/>
</dbReference>
<feature type="domain" description="Alcohol dehydrogenase iron-type/glycerol dehydrogenase GldA" evidence="2">
    <location>
        <begin position="9"/>
        <end position="158"/>
    </location>
</feature>
<proteinExistence type="predicted"/>
<accession>A0A1S6IMH0</accession>